<keyword evidence="3" id="KW-1185">Reference proteome</keyword>
<evidence type="ECO:0000256" key="1">
    <source>
        <dbReference type="SAM" id="SignalP"/>
    </source>
</evidence>
<gene>
    <name evidence="2" type="ORF">LMG27952_04371</name>
</gene>
<dbReference type="SUPFAM" id="SSF56935">
    <property type="entry name" value="Porins"/>
    <property type="match status" value="1"/>
</dbReference>
<evidence type="ECO:0000313" key="2">
    <source>
        <dbReference type="EMBL" id="CAD6545801.1"/>
    </source>
</evidence>
<accession>A0ABM8NVV5</accession>
<feature type="chain" id="PRO_5045743430" evidence="1">
    <location>
        <begin position="26"/>
        <end position="122"/>
    </location>
</feature>
<organism evidence="2 3">
    <name type="scientific">Paraburkholderia hiiakae</name>
    <dbReference type="NCBI Taxonomy" id="1081782"/>
    <lineage>
        <taxon>Bacteria</taxon>
        <taxon>Pseudomonadati</taxon>
        <taxon>Pseudomonadota</taxon>
        <taxon>Betaproteobacteria</taxon>
        <taxon>Burkholderiales</taxon>
        <taxon>Burkholderiaceae</taxon>
        <taxon>Paraburkholderia</taxon>
    </lineage>
</organism>
<reference evidence="2 3" key="1">
    <citation type="submission" date="2020-10" db="EMBL/GenBank/DDBJ databases">
        <authorList>
            <person name="Peeters C."/>
        </authorList>
    </citation>
    <scope>NUCLEOTIDE SEQUENCE [LARGE SCALE GENOMIC DNA]</scope>
    <source>
        <strain evidence="2 3">LMG 27952</strain>
    </source>
</reference>
<dbReference type="EMBL" id="CAJHCQ010000011">
    <property type="protein sequence ID" value="CAD6545801.1"/>
    <property type="molecule type" value="Genomic_DNA"/>
</dbReference>
<evidence type="ECO:0000313" key="3">
    <source>
        <dbReference type="Proteomes" id="UP000656319"/>
    </source>
</evidence>
<feature type="signal peptide" evidence="1">
    <location>
        <begin position="1"/>
        <end position="25"/>
    </location>
</feature>
<keyword evidence="1" id="KW-0732">Signal</keyword>
<proteinExistence type="predicted"/>
<dbReference type="Proteomes" id="UP000656319">
    <property type="component" value="Unassembled WGS sequence"/>
</dbReference>
<comment type="caution">
    <text evidence="2">The sequence shown here is derived from an EMBL/GenBank/DDBJ whole genome shotgun (WGS) entry which is preliminary data.</text>
</comment>
<sequence length="122" mass="12821">MSENTRRLKRAVAGVAIAGAAPAFAQSSDLQRAKAIRATRANGITSRAQHHQFNLPKDYTLSRRTGLNALQAFQRANGEALTPAESATQIINATATIGDGFQAASSSSRSMVAVGAGVIHRF</sequence>
<name>A0ABM8NVV5_9BURK</name>
<protein>
    <submittedName>
        <fullName evidence="2">Uncharacterized protein</fullName>
    </submittedName>
</protein>